<dbReference type="InterPro" id="IPR051591">
    <property type="entry name" value="UPF0224_FAM112_RNA_Proc"/>
</dbReference>
<dbReference type="PROSITE" id="PS51800">
    <property type="entry name" value="ZF_CHHC_U11_48K"/>
    <property type="match status" value="2"/>
</dbReference>
<proteinExistence type="predicted"/>
<dbReference type="Pfam" id="PF05253">
    <property type="entry name" value="zf-U11-48K"/>
    <property type="match status" value="2"/>
</dbReference>
<dbReference type="InterPro" id="IPR036236">
    <property type="entry name" value="Znf_C2H2_sf"/>
</dbReference>
<evidence type="ECO:0000313" key="7">
    <source>
        <dbReference type="EMBL" id="RLU17251.1"/>
    </source>
</evidence>
<dbReference type="AlphaFoldDB" id="A0A026WJP0"/>
<reference evidence="6 8" key="1">
    <citation type="journal article" date="2014" name="Curr. Biol.">
        <title>The genome of the clonal raider ant Cerapachys biroi.</title>
        <authorList>
            <person name="Oxley P.R."/>
            <person name="Ji L."/>
            <person name="Fetter-Pruneda I."/>
            <person name="McKenzie S.K."/>
            <person name="Li C."/>
            <person name="Hu H."/>
            <person name="Zhang G."/>
            <person name="Kronauer D.J."/>
        </authorList>
    </citation>
    <scope>NUCLEOTIDE SEQUENCE [LARGE SCALE GENOMIC DNA]</scope>
</reference>
<dbReference type="SUPFAM" id="SSF57667">
    <property type="entry name" value="beta-beta-alpha zinc fingers"/>
    <property type="match status" value="1"/>
</dbReference>
<sequence length="384" mass="42805">MESQLIVTCPYNPAHRIRRCKLNDHVVKCRKSSVASVVTNKATCPLDSTHIVDKDRLKEHIATCSEGLRKLVQDVDIEGSQGATSSTVTADHRDSHFPSEDWNKDPEVPTYDAMAKSAEYKVIRCVSGLSKSEKRKFRESERKRMANLNNIGTAATPFLPSLQDAQSFPRNAAAFSKKGDTERNKAAKAPDCDTSVLNKSAESTRLFHEFQKTLYDELVSECDSTSVDLNHSLYRSDADASMKNSSRRFGNESLLTLMQDQKVELKKGEVEDASWGMFHSDNAIKGESNCDESASGTAVSQTRDVDKLSAFLKNNLDFAKMGSAANTKKMNKGDDNLTWEEVFTTFNERLTFLTDIQSTAAEESARLLKQLKDLKLHQETGPKK</sequence>
<dbReference type="PANTHER" id="PTHR21402">
    <property type="entry name" value="GAMETOCYTE SPECIFIC FACTOR 1-RELATED"/>
    <property type="match status" value="1"/>
</dbReference>
<dbReference type="Proteomes" id="UP000279307">
    <property type="component" value="Chromosome 11"/>
</dbReference>
<gene>
    <name evidence="7" type="ORF">DMN91_011320</name>
    <name evidence="6" type="ORF">X777_04105</name>
</gene>
<evidence type="ECO:0000256" key="4">
    <source>
        <dbReference type="SAM" id="MobiDB-lite"/>
    </source>
</evidence>
<evidence type="ECO:0000256" key="3">
    <source>
        <dbReference type="ARBA" id="ARBA00022833"/>
    </source>
</evidence>
<keyword evidence="2" id="KW-0863">Zinc-finger</keyword>
<feature type="domain" description="CHHC U11-48K-type" evidence="5">
    <location>
        <begin position="41"/>
        <end position="68"/>
    </location>
</feature>
<dbReference type="GO" id="GO:0008270">
    <property type="term" value="F:zinc ion binding"/>
    <property type="evidence" value="ECO:0007669"/>
    <property type="project" value="UniProtKB-KW"/>
</dbReference>
<organism evidence="6 8">
    <name type="scientific">Ooceraea biroi</name>
    <name type="common">Clonal raider ant</name>
    <name type="synonym">Cerapachys biroi</name>
    <dbReference type="NCBI Taxonomy" id="2015173"/>
    <lineage>
        <taxon>Eukaryota</taxon>
        <taxon>Metazoa</taxon>
        <taxon>Ecdysozoa</taxon>
        <taxon>Arthropoda</taxon>
        <taxon>Hexapoda</taxon>
        <taxon>Insecta</taxon>
        <taxon>Pterygota</taxon>
        <taxon>Neoptera</taxon>
        <taxon>Endopterygota</taxon>
        <taxon>Hymenoptera</taxon>
        <taxon>Apocrita</taxon>
        <taxon>Aculeata</taxon>
        <taxon>Formicoidea</taxon>
        <taxon>Formicidae</taxon>
        <taxon>Dorylinae</taxon>
        <taxon>Ooceraea</taxon>
    </lineage>
</organism>
<evidence type="ECO:0000259" key="5">
    <source>
        <dbReference type="PROSITE" id="PS51800"/>
    </source>
</evidence>
<dbReference type="OMA" id="FISNECH"/>
<reference evidence="7" key="3">
    <citation type="submission" date="2018-07" db="EMBL/GenBank/DDBJ databases">
        <authorList>
            <person name="Mckenzie S.K."/>
            <person name="Kronauer D.J.C."/>
        </authorList>
    </citation>
    <scope>NUCLEOTIDE SEQUENCE</scope>
    <source>
        <strain evidence="7">Clonal line C1</strain>
    </source>
</reference>
<feature type="domain" description="CHHC U11-48K-type" evidence="5">
    <location>
        <begin position="6"/>
        <end position="33"/>
    </location>
</feature>
<dbReference type="OrthoDB" id="5839404at2759"/>
<keyword evidence="3" id="KW-0862">Zinc</keyword>
<keyword evidence="1" id="KW-0479">Metal-binding</keyword>
<dbReference type="InterPro" id="IPR022776">
    <property type="entry name" value="TRM13/UPF0224_CHHC_Znf_dom"/>
</dbReference>
<dbReference type="Proteomes" id="UP000053097">
    <property type="component" value="Unassembled WGS sequence"/>
</dbReference>
<evidence type="ECO:0000313" key="8">
    <source>
        <dbReference type="Proteomes" id="UP000053097"/>
    </source>
</evidence>
<feature type="compositionally biased region" description="Basic and acidic residues" evidence="4">
    <location>
        <begin position="90"/>
        <end position="107"/>
    </location>
</feature>
<protein>
    <submittedName>
        <fullName evidence="6">Gametocyte-specific factor</fullName>
    </submittedName>
</protein>
<dbReference type="PANTHER" id="PTHR21402:SF5">
    <property type="entry name" value="GAMETOCYTE SPECIFIC FACTOR 1"/>
    <property type="match status" value="1"/>
</dbReference>
<dbReference type="EMBL" id="KK107183">
    <property type="protein sequence ID" value="EZA55886.1"/>
    <property type="molecule type" value="Genomic_DNA"/>
</dbReference>
<keyword evidence="8" id="KW-1185">Reference proteome</keyword>
<evidence type="ECO:0000256" key="2">
    <source>
        <dbReference type="ARBA" id="ARBA00022771"/>
    </source>
</evidence>
<evidence type="ECO:0000313" key="6">
    <source>
        <dbReference type="EMBL" id="EZA55886.1"/>
    </source>
</evidence>
<dbReference type="EMBL" id="QOIP01000011">
    <property type="protein sequence ID" value="RLU17251.1"/>
    <property type="molecule type" value="Genomic_DNA"/>
</dbReference>
<accession>A0A026WJP0</accession>
<name>A0A026WJP0_OOCBI</name>
<reference evidence="7" key="2">
    <citation type="journal article" date="2018" name="Genome Res.">
        <title>The genomic architecture and molecular evolution of ant odorant receptors.</title>
        <authorList>
            <person name="McKenzie S.K."/>
            <person name="Kronauer D.J.C."/>
        </authorList>
    </citation>
    <scope>NUCLEOTIDE SEQUENCE [LARGE SCALE GENOMIC DNA]</scope>
    <source>
        <strain evidence="7">Clonal line C1</strain>
    </source>
</reference>
<evidence type="ECO:0000256" key="1">
    <source>
        <dbReference type="ARBA" id="ARBA00022723"/>
    </source>
</evidence>
<feature type="region of interest" description="Disordered" evidence="4">
    <location>
        <begin position="80"/>
        <end position="107"/>
    </location>
</feature>